<comment type="caution">
    <text evidence="2">The sequence shown here is derived from an EMBL/GenBank/DDBJ whole genome shotgun (WGS) entry which is preliminary data.</text>
</comment>
<keyword evidence="3" id="KW-1185">Reference proteome</keyword>
<organism evidence="2 3">
    <name type="scientific">Endozoicomonas montiporae</name>
    <dbReference type="NCBI Taxonomy" id="1027273"/>
    <lineage>
        <taxon>Bacteria</taxon>
        <taxon>Pseudomonadati</taxon>
        <taxon>Pseudomonadota</taxon>
        <taxon>Gammaproteobacteria</taxon>
        <taxon>Oceanospirillales</taxon>
        <taxon>Endozoicomonadaceae</taxon>
        <taxon>Endozoicomonas</taxon>
    </lineage>
</organism>
<evidence type="ECO:0000313" key="2">
    <source>
        <dbReference type="EMBL" id="KEQ12996.1"/>
    </source>
</evidence>
<feature type="transmembrane region" description="Helical" evidence="1">
    <location>
        <begin position="29"/>
        <end position="49"/>
    </location>
</feature>
<evidence type="ECO:0000313" key="3">
    <source>
        <dbReference type="Proteomes" id="UP000028006"/>
    </source>
</evidence>
<keyword evidence="1" id="KW-1133">Transmembrane helix</keyword>
<keyword evidence="1" id="KW-0472">Membrane</keyword>
<dbReference type="EMBL" id="JOKG01000004">
    <property type="protein sequence ID" value="KEQ12996.1"/>
    <property type="molecule type" value="Genomic_DNA"/>
</dbReference>
<gene>
    <name evidence="2" type="ORF">GZ77_21490</name>
</gene>
<reference evidence="2 3" key="1">
    <citation type="submission" date="2014-06" db="EMBL/GenBank/DDBJ databases">
        <title>Whole Genome Sequences of Three Symbiotic Endozoicomonas Bacteria.</title>
        <authorList>
            <person name="Neave M.J."/>
            <person name="Apprill A."/>
            <person name="Voolstra C.R."/>
        </authorList>
    </citation>
    <scope>NUCLEOTIDE SEQUENCE [LARGE SCALE GENOMIC DNA]</scope>
    <source>
        <strain evidence="2 3">LMG 24815</strain>
    </source>
</reference>
<keyword evidence="1" id="KW-0812">Transmembrane</keyword>
<evidence type="ECO:0000256" key="1">
    <source>
        <dbReference type="SAM" id="Phobius"/>
    </source>
</evidence>
<proteinExistence type="predicted"/>
<name>A0A081N3H3_9GAMM</name>
<protein>
    <submittedName>
        <fullName evidence="2">Uncharacterized protein</fullName>
    </submittedName>
</protein>
<accession>A0A081N3H3</accession>
<dbReference type="Proteomes" id="UP000028006">
    <property type="component" value="Unassembled WGS sequence"/>
</dbReference>
<dbReference type="AlphaFoldDB" id="A0A081N3H3"/>
<sequence length="65" mass="6990">MKHVVACDSGFFGLGIGYQLNTGRLAGRLALALIPLLYFYHTPLGMVWGRAGMNKLPAQEIGKVG</sequence>